<dbReference type="EMBL" id="FRBT01000013">
    <property type="protein sequence ID" value="SHM92903.1"/>
    <property type="molecule type" value="Genomic_DNA"/>
</dbReference>
<dbReference type="GO" id="GO:0008233">
    <property type="term" value="F:peptidase activity"/>
    <property type="evidence" value="ECO:0007669"/>
    <property type="project" value="UniProtKB-KW"/>
</dbReference>
<dbReference type="OrthoDB" id="5580718at2"/>
<dbReference type="CDD" id="cd05483">
    <property type="entry name" value="retropepsin_like_bacteria"/>
    <property type="match status" value="1"/>
</dbReference>
<name>A0A1M7MQW1_9FLAO</name>
<dbReference type="InterPro" id="IPR034122">
    <property type="entry name" value="Retropepsin-like_bacterial"/>
</dbReference>
<evidence type="ECO:0000313" key="2">
    <source>
        <dbReference type="Proteomes" id="UP000184028"/>
    </source>
</evidence>
<organism evidence="1 2">
    <name type="scientific">Flavobacterium chilense</name>
    <dbReference type="NCBI Taxonomy" id="946677"/>
    <lineage>
        <taxon>Bacteria</taxon>
        <taxon>Pseudomonadati</taxon>
        <taxon>Bacteroidota</taxon>
        <taxon>Flavobacteriia</taxon>
        <taxon>Flavobacteriales</taxon>
        <taxon>Flavobacteriaceae</taxon>
        <taxon>Flavobacterium</taxon>
    </lineage>
</organism>
<accession>A0A1M7MQW1</accession>
<sequence length="393" mass="43366">MIKFYFLVFLLIPFGVFSQNINKSEITVSNFCDTIPFEYIRGKVIVKVVINNEPKRFLFDTGAPFLISNNLKQAINATTFGSVNVTDVGGKTVQQEIVKVPALSIGKVSFKDGVAIVFDSKKTGMLDCFNIDGIIGSTILKHCVVQIDLNKKIIILTDKASKLDLNTAFKSKIKLDENSRPFIKPDFGQYDDLTALFDSGSDKFLLLSAEGYKKLNSKGIAKVINEGYGSTSSGLHGAGKTGTENRVEVKIVLFGNAVIKDIVTSVSEHKNKNAMGMGLAKYGIITIDYLEQSFYFKPYSASQTYQSPPFFGFDTQLINGAYTISAVYKNTDAEKLGLQNGYLITKINDFDLSNNQMDLLCKLFLSDYLQGDIVKISFTDNLGSNKTVEIKAQ</sequence>
<keyword evidence="1" id="KW-0378">Hydrolase</keyword>
<dbReference type="AlphaFoldDB" id="A0A1M7MQW1"/>
<dbReference type="SUPFAM" id="SSF50630">
    <property type="entry name" value="Acid proteases"/>
    <property type="match status" value="1"/>
</dbReference>
<dbReference type="Gene3D" id="2.40.70.10">
    <property type="entry name" value="Acid Proteases"/>
    <property type="match status" value="1"/>
</dbReference>
<dbReference type="InterPro" id="IPR036034">
    <property type="entry name" value="PDZ_sf"/>
</dbReference>
<dbReference type="RefSeq" id="WP_068845607.1">
    <property type="nucleotide sequence ID" value="NZ_FRBT01000013.1"/>
</dbReference>
<reference evidence="2" key="1">
    <citation type="submission" date="2016-11" db="EMBL/GenBank/DDBJ databases">
        <authorList>
            <person name="Varghese N."/>
            <person name="Submissions S."/>
        </authorList>
    </citation>
    <scope>NUCLEOTIDE SEQUENCE [LARGE SCALE GENOMIC DNA]</scope>
    <source>
        <strain evidence="2">DSM 24724</strain>
    </source>
</reference>
<keyword evidence="1" id="KW-0645">Protease</keyword>
<proteinExistence type="predicted"/>
<keyword evidence="2" id="KW-1185">Reference proteome</keyword>
<dbReference type="STRING" id="946677.SAMN05444484_11363"/>
<gene>
    <name evidence="1" type="ORF">SAMN05444484_11363</name>
</gene>
<evidence type="ECO:0000313" key="1">
    <source>
        <dbReference type="EMBL" id="SHM92903.1"/>
    </source>
</evidence>
<dbReference type="InterPro" id="IPR021109">
    <property type="entry name" value="Peptidase_aspartic_dom_sf"/>
</dbReference>
<dbReference type="GO" id="GO:0006508">
    <property type="term" value="P:proteolysis"/>
    <property type="evidence" value="ECO:0007669"/>
    <property type="project" value="UniProtKB-KW"/>
</dbReference>
<dbReference type="Pfam" id="PF13650">
    <property type="entry name" value="Asp_protease_2"/>
    <property type="match status" value="1"/>
</dbReference>
<protein>
    <submittedName>
        <fullName evidence="1">Aspartyl protease</fullName>
    </submittedName>
</protein>
<dbReference type="Proteomes" id="UP000184028">
    <property type="component" value="Unassembled WGS sequence"/>
</dbReference>
<dbReference type="Gene3D" id="2.30.42.10">
    <property type="match status" value="1"/>
</dbReference>
<dbReference type="SUPFAM" id="SSF50156">
    <property type="entry name" value="PDZ domain-like"/>
    <property type="match status" value="1"/>
</dbReference>